<feature type="domain" description="DUF4139" evidence="2">
    <location>
        <begin position="304"/>
        <end position="775"/>
    </location>
</feature>
<evidence type="ECO:0000313" key="5">
    <source>
        <dbReference type="Proteomes" id="UP001172684"/>
    </source>
</evidence>
<reference evidence="4" key="1">
    <citation type="submission" date="2022-10" db="EMBL/GenBank/DDBJ databases">
        <title>Culturing micro-colonial fungi from biological soil crusts in the Mojave desert and describing Neophaeococcomyces mojavensis, and introducing the new genera and species Taxawa tesnikishii.</title>
        <authorList>
            <person name="Kurbessoian T."/>
            <person name="Stajich J.E."/>
        </authorList>
    </citation>
    <scope>NUCLEOTIDE SEQUENCE</scope>
    <source>
        <strain evidence="4">TK_1</strain>
    </source>
</reference>
<proteinExistence type="predicted"/>
<dbReference type="PANTHER" id="PTHR31005:SF8">
    <property type="entry name" value="DUF4139 DOMAIN-CONTAINING PROTEIN"/>
    <property type="match status" value="1"/>
</dbReference>
<dbReference type="InterPro" id="IPR025554">
    <property type="entry name" value="DUF4140"/>
</dbReference>
<feature type="compositionally biased region" description="Polar residues" evidence="1">
    <location>
        <begin position="264"/>
        <end position="284"/>
    </location>
</feature>
<dbReference type="Pfam" id="PF13600">
    <property type="entry name" value="DUF4140"/>
    <property type="match status" value="1"/>
</dbReference>
<dbReference type="InterPro" id="IPR037291">
    <property type="entry name" value="DUF4139"/>
</dbReference>
<evidence type="ECO:0000259" key="2">
    <source>
        <dbReference type="Pfam" id="PF13598"/>
    </source>
</evidence>
<feature type="region of interest" description="Disordered" evidence="1">
    <location>
        <begin position="194"/>
        <end position="239"/>
    </location>
</feature>
<evidence type="ECO:0000256" key="1">
    <source>
        <dbReference type="SAM" id="MobiDB-lite"/>
    </source>
</evidence>
<dbReference type="Pfam" id="PF13598">
    <property type="entry name" value="DUF4139"/>
    <property type="match status" value="1"/>
</dbReference>
<feature type="region of interest" description="Disordered" evidence="1">
    <location>
        <begin position="85"/>
        <end position="110"/>
    </location>
</feature>
<gene>
    <name evidence="4" type="ORF">H2201_004947</name>
</gene>
<evidence type="ECO:0008006" key="6">
    <source>
        <dbReference type="Google" id="ProtNLM"/>
    </source>
</evidence>
<evidence type="ECO:0000313" key="4">
    <source>
        <dbReference type="EMBL" id="KAJ9664895.1"/>
    </source>
</evidence>
<dbReference type="PANTHER" id="PTHR31005">
    <property type="entry name" value="DUF4139 DOMAIN-CONTAINING PROTEIN"/>
    <property type="match status" value="1"/>
</dbReference>
<dbReference type="EMBL" id="JAPDRL010000034">
    <property type="protein sequence ID" value="KAJ9664895.1"/>
    <property type="molecule type" value="Genomic_DNA"/>
</dbReference>
<protein>
    <recommendedName>
        <fullName evidence="6">DUF4139 domain-containing protein</fullName>
    </recommendedName>
</protein>
<dbReference type="InterPro" id="IPR011935">
    <property type="entry name" value="CHP02231"/>
</dbReference>
<name>A0ABQ9NR63_9PEZI</name>
<evidence type="ECO:0000259" key="3">
    <source>
        <dbReference type="Pfam" id="PF13600"/>
    </source>
</evidence>
<organism evidence="4 5">
    <name type="scientific">Coniosporium apollinis</name>
    <dbReference type="NCBI Taxonomy" id="61459"/>
    <lineage>
        <taxon>Eukaryota</taxon>
        <taxon>Fungi</taxon>
        <taxon>Dikarya</taxon>
        <taxon>Ascomycota</taxon>
        <taxon>Pezizomycotina</taxon>
        <taxon>Dothideomycetes</taxon>
        <taxon>Dothideomycetes incertae sedis</taxon>
        <taxon>Coniosporium</taxon>
    </lineage>
</organism>
<accession>A0ABQ9NR63</accession>
<comment type="caution">
    <text evidence="4">The sequence shown here is derived from an EMBL/GenBank/DDBJ whole genome shotgun (WGS) entry which is preliminary data.</text>
</comment>
<feature type="domain" description="DUF4140" evidence="3">
    <location>
        <begin position="20"/>
        <end position="131"/>
    </location>
</feature>
<dbReference type="Proteomes" id="UP001172684">
    <property type="component" value="Unassembled WGS sequence"/>
</dbReference>
<keyword evidence="5" id="KW-1185">Reference proteome</keyword>
<sequence length="783" mass="86969">MATDVPRQRFLIKDLLTHSVTLYPARAKVVRNIPDVVLQPGPNEIEIYGLTPTADEHSVQIEGQGAAATITDMTVDLVANTDIFEEAYPPDSGDESSESEEEEDSENEIDAVKAISDELKTLRAKSMHAVELQRTANRRLLALDMYINTVNASENNPEDMTKILKQYQDERMETFASHLKATEELADLNRQVARKEKEKWKAGKDERSRKEKLEKEKEKERVKKERQKAERRKEAQRVKEERMKFWPKKVYRVVLHLETPLDTPASSRRGSIDSVTLAQGQSPSLPKEQSEQGGSAPAETRLSLSLSYVTSEASWRPRYDLTISSLKKTAKISYRAELTNGTSETWKDAKVSLSTSQTSYTGLDDTVPYMDAWRVRLDKDSGHSSSDGVMSYQELHKPRIGNSAPSRVNRYELFGVDRTYIPDASKKHTRCGKCGGDHRNADCPYWTDTIFPPIPAQASVPFGSQDPVYNYSARLSAPAQQHGPMHQVSTRSLQAASSRPNPRGGGAMRHRRVLADDEYGEACQEGADDNMEVPCADDEQPRLSYEESTWEEEGLTASYDVPGLRTLPPSSLTRRHKIASLTASNIHLSYICVPKLRCAAFLRAKVRNPSSSITLLKGSAGVTLDESFLGNMTLPRVSPGQVFDLPLGVDPAIHVAYPKPNVRRSTQGFINKESAQVFSRAVWLTNTRQAPVELLVLDQVPVSQDERLKIGLVQPKGLGAVGDAVRAGQPAQEGKNGKWGKAVATLKKNGEVAWNVTLEKGQACLLGLEYEARLPSTEKIVST</sequence>
<feature type="region of interest" description="Disordered" evidence="1">
    <location>
        <begin position="262"/>
        <end position="299"/>
    </location>
</feature>
<feature type="compositionally biased region" description="Acidic residues" evidence="1">
    <location>
        <begin position="92"/>
        <end position="109"/>
    </location>
</feature>